<dbReference type="AlphaFoldDB" id="A0A418PUY5"/>
<protein>
    <submittedName>
        <fullName evidence="2">Crp/Fnr family transcriptional regulator</fullName>
    </submittedName>
</protein>
<evidence type="ECO:0000313" key="3">
    <source>
        <dbReference type="Proteomes" id="UP000283522"/>
    </source>
</evidence>
<dbReference type="EMBL" id="QXML01000002">
    <property type="protein sequence ID" value="RIW17401.1"/>
    <property type="molecule type" value="Genomic_DNA"/>
</dbReference>
<feature type="domain" description="Cyclic nucleotide-binding" evidence="1">
    <location>
        <begin position="16"/>
        <end position="116"/>
    </location>
</feature>
<dbReference type="RefSeq" id="WP_119476838.1">
    <property type="nucleotide sequence ID" value="NZ_QXML01000002.1"/>
</dbReference>
<reference evidence="2 3" key="1">
    <citation type="submission" date="2018-09" db="EMBL/GenBank/DDBJ databases">
        <authorList>
            <person name="Wang X."/>
            <person name="Du Z."/>
        </authorList>
    </citation>
    <scope>NUCLEOTIDE SEQUENCE [LARGE SCALE GENOMIC DNA]</scope>
    <source>
        <strain evidence="2 3">N3</strain>
    </source>
</reference>
<dbReference type="InterPro" id="IPR014710">
    <property type="entry name" value="RmlC-like_jellyroll"/>
</dbReference>
<sequence>MKTNLLLESLEKHIVLTEVEKELITAVLRERKVKKGQFLVHEGAVCRCTNFVTEGSLRTYFVDREGQEHIVQFAIEGWWISDLNSFIQQVPATFNVQAIEDSVVIELPYEGLESLFDQIPKLERYFRVITQRAFVAFQQRVVQNISMSAEDRYLAFRQKYPRIELRIPQKWVASYLGISAEFLSKIKKRLKEEEGKRK</sequence>
<keyword evidence="3" id="KW-1185">Reference proteome</keyword>
<evidence type="ECO:0000313" key="2">
    <source>
        <dbReference type="EMBL" id="RIW17401.1"/>
    </source>
</evidence>
<proteinExistence type="predicted"/>
<dbReference type="Gene3D" id="2.60.120.10">
    <property type="entry name" value="Jelly Rolls"/>
    <property type="match status" value="1"/>
</dbReference>
<accession>A0A418PUY5</accession>
<dbReference type="InterPro" id="IPR018490">
    <property type="entry name" value="cNMP-bd_dom_sf"/>
</dbReference>
<dbReference type="OrthoDB" id="667553at2"/>
<dbReference type="InterPro" id="IPR000595">
    <property type="entry name" value="cNMP-bd_dom"/>
</dbReference>
<name>A0A418PUY5_9BACT</name>
<dbReference type="CDD" id="cd00038">
    <property type="entry name" value="CAP_ED"/>
    <property type="match status" value="1"/>
</dbReference>
<dbReference type="Proteomes" id="UP000283522">
    <property type="component" value="Unassembled WGS sequence"/>
</dbReference>
<organism evidence="2 3">
    <name type="scientific">Algoriphagus lacus</name>
    <dbReference type="NCBI Taxonomy" id="2056311"/>
    <lineage>
        <taxon>Bacteria</taxon>
        <taxon>Pseudomonadati</taxon>
        <taxon>Bacteroidota</taxon>
        <taxon>Cytophagia</taxon>
        <taxon>Cytophagales</taxon>
        <taxon>Cyclobacteriaceae</taxon>
        <taxon>Algoriphagus</taxon>
    </lineage>
</organism>
<gene>
    <name evidence="2" type="ORF">D0X99_06645</name>
</gene>
<evidence type="ECO:0000259" key="1">
    <source>
        <dbReference type="PROSITE" id="PS50042"/>
    </source>
</evidence>
<dbReference type="PROSITE" id="PS50042">
    <property type="entry name" value="CNMP_BINDING_3"/>
    <property type="match status" value="1"/>
</dbReference>
<dbReference type="SUPFAM" id="SSF51206">
    <property type="entry name" value="cAMP-binding domain-like"/>
    <property type="match status" value="1"/>
</dbReference>
<dbReference type="Pfam" id="PF00027">
    <property type="entry name" value="cNMP_binding"/>
    <property type="match status" value="1"/>
</dbReference>
<comment type="caution">
    <text evidence="2">The sequence shown here is derived from an EMBL/GenBank/DDBJ whole genome shotgun (WGS) entry which is preliminary data.</text>
</comment>